<accession>A0A0E9NMJ9</accession>
<evidence type="ECO:0000313" key="4">
    <source>
        <dbReference type="Proteomes" id="UP000033140"/>
    </source>
</evidence>
<name>A0A0E9NMJ9_SAICN</name>
<keyword evidence="4" id="KW-1185">Reference proteome</keyword>
<gene>
    <name evidence="3" type="ORF">G7K_5181-t1</name>
</gene>
<protein>
    <recommendedName>
        <fullName evidence="2">Polysaccharide pyruvyl transferase domain-containing protein</fullName>
    </recommendedName>
</protein>
<dbReference type="STRING" id="698492.A0A0E9NMJ9"/>
<comment type="caution">
    <text evidence="3">The sequence shown here is derived from an EMBL/GenBank/DDBJ whole genome shotgun (WGS) entry which is preliminary data.</text>
</comment>
<feature type="region of interest" description="Disordered" evidence="1">
    <location>
        <begin position="1"/>
        <end position="22"/>
    </location>
</feature>
<dbReference type="OMA" id="IEMMEAC"/>
<feature type="compositionally biased region" description="Basic and acidic residues" evidence="1">
    <location>
        <begin position="12"/>
        <end position="22"/>
    </location>
</feature>
<reference evidence="3 4" key="3">
    <citation type="journal article" date="2015" name="Genome Announc.">
        <title>Draft Genome Sequence of the Archiascomycetous Yeast Saitoella complicata.</title>
        <authorList>
            <person name="Yamauchi K."/>
            <person name="Kondo S."/>
            <person name="Hamamoto M."/>
            <person name="Takahashi Y."/>
            <person name="Ogura Y."/>
            <person name="Hayashi T."/>
            <person name="Nishida H."/>
        </authorList>
    </citation>
    <scope>NUCLEOTIDE SEQUENCE [LARGE SCALE GENOMIC DNA]</scope>
    <source>
        <strain evidence="3 4">NRRL Y-17804</strain>
    </source>
</reference>
<feature type="domain" description="Polysaccharide pyruvyl transferase" evidence="2">
    <location>
        <begin position="140"/>
        <end position="399"/>
    </location>
</feature>
<dbReference type="Pfam" id="PF04230">
    <property type="entry name" value="PS_pyruv_trans"/>
    <property type="match status" value="1"/>
</dbReference>
<dbReference type="EMBL" id="BACD03000040">
    <property type="protein sequence ID" value="GAO51069.1"/>
    <property type="molecule type" value="Genomic_DNA"/>
</dbReference>
<evidence type="ECO:0000259" key="2">
    <source>
        <dbReference type="Pfam" id="PF04230"/>
    </source>
</evidence>
<sequence>MQGFQHPSFYEPQRRNVQRVDHSKGRETVKMIALNIGILKQKKWLAASAAGLFLFFLLLTFPSAPSSYTSGTSTSTSGSSRADNAVEISTKKISYDKTTPPTVGCESIVIAQQQLLISEYTKILKDIRYVNIWGYLETENKGDAAIWVAQQILLNMLGITTMEVCRYVDRDCDIEKFAGALKEHEHSAIVIAGGGNTNDFYWDDVPSRFKMMAKFPDVPVRSFPQSIYFTKPDKLNQTLTNYGAHPDLQLCARDRPSFDFLEEHFKPQGIDTRLTPDIAFMFGDRHDIRLNTPKKWDILILARDDWEVTKGAESELKEGEGTLTLPTGRTVTYKKIDWKKIPTGGINDEGHKELGKNQRAYAKAMDGFALLASSRFVITDRLHGHIMTTVLGVPHVLLDSKLKKNLNYHGTWTEECGCVRVVDDMGEAMGMAGMFFEVAENRA</sequence>
<reference evidence="3 4" key="1">
    <citation type="journal article" date="2011" name="J. Gen. Appl. Microbiol.">
        <title>Draft genome sequencing of the enigmatic yeast Saitoella complicata.</title>
        <authorList>
            <person name="Nishida H."/>
            <person name="Hamamoto M."/>
            <person name="Sugiyama J."/>
        </authorList>
    </citation>
    <scope>NUCLEOTIDE SEQUENCE [LARGE SCALE GENOMIC DNA]</scope>
    <source>
        <strain evidence="3 4">NRRL Y-17804</strain>
    </source>
</reference>
<dbReference type="InterPro" id="IPR007345">
    <property type="entry name" value="Polysacch_pyruvyl_Trfase"/>
</dbReference>
<evidence type="ECO:0000256" key="1">
    <source>
        <dbReference type="SAM" id="MobiDB-lite"/>
    </source>
</evidence>
<evidence type="ECO:0000313" key="3">
    <source>
        <dbReference type="EMBL" id="GAO51069.1"/>
    </source>
</evidence>
<dbReference type="Proteomes" id="UP000033140">
    <property type="component" value="Unassembled WGS sequence"/>
</dbReference>
<proteinExistence type="predicted"/>
<organism evidence="3 4">
    <name type="scientific">Saitoella complicata (strain BCRC 22490 / CBS 7301 / JCM 7358 / NBRC 10748 / NRRL Y-17804)</name>
    <dbReference type="NCBI Taxonomy" id="698492"/>
    <lineage>
        <taxon>Eukaryota</taxon>
        <taxon>Fungi</taxon>
        <taxon>Dikarya</taxon>
        <taxon>Ascomycota</taxon>
        <taxon>Taphrinomycotina</taxon>
        <taxon>Taphrinomycotina incertae sedis</taxon>
        <taxon>Saitoella</taxon>
    </lineage>
</organism>
<reference evidence="3 4" key="2">
    <citation type="journal article" date="2014" name="J. Gen. Appl. Microbiol.">
        <title>The early diverging ascomycetous budding yeast Saitoella complicata has three histone deacetylases belonging to the Clr6, Hos2, and Rpd3 lineages.</title>
        <authorList>
            <person name="Nishida H."/>
            <person name="Matsumoto T."/>
            <person name="Kondo S."/>
            <person name="Hamamoto M."/>
            <person name="Yoshikawa H."/>
        </authorList>
    </citation>
    <scope>NUCLEOTIDE SEQUENCE [LARGE SCALE GENOMIC DNA]</scope>
    <source>
        <strain evidence="3 4">NRRL Y-17804</strain>
    </source>
</reference>
<dbReference type="AlphaFoldDB" id="A0A0E9NMJ9"/>